<feature type="domain" description="GH11" evidence="13">
    <location>
        <begin position="19"/>
        <end position="207"/>
    </location>
</feature>
<evidence type="ECO:0000256" key="4">
    <source>
        <dbReference type="ARBA" id="ARBA00012590"/>
    </source>
</evidence>
<keyword evidence="8 10" id="KW-0326">Glycosidase</keyword>
<evidence type="ECO:0000256" key="10">
    <source>
        <dbReference type="PROSITE-ProRule" id="PRU01097"/>
    </source>
</evidence>
<dbReference type="EMBL" id="ML978066">
    <property type="protein sequence ID" value="KAF2021581.1"/>
    <property type="molecule type" value="Genomic_DNA"/>
</dbReference>
<dbReference type="InterPro" id="IPR013320">
    <property type="entry name" value="ConA-like_dom_sf"/>
</dbReference>
<keyword evidence="9 10" id="KW-0624">Polysaccharide degradation</keyword>
<dbReference type="EC" id="3.2.1.8" evidence="4 10"/>
<feature type="active site" description="Proton donor" evidence="10">
    <location>
        <position position="194"/>
    </location>
</feature>
<evidence type="ECO:0000256" key="8">
    <source>
        <dbReference type="ARBA" id="ARBA00023295"/>
    </source>
</evidence>
<dbReference type="RefSeq" id="XP_033389920.1">
    <property type="nucleotide sequence ID" value="XM_033523199.1"/>
</dbReference>
<gene>
    <name evidence="14" type="ORF">BU24DRAFT_339760</name>
</gene>
<feature type="chain" id="PRO_5025578239" description="Endo-1,4-beta-xylanase" evidence="12">
    <location>
        <begin position="19"/>
        <end position="212"/>
    </location>
</feature>
<dbReference type="PRINTS" id="PR00911">
    <property type="entry name" value="GLHYDRLASE11"/>
</dbReference>
<feature type="signal peptide" evidence="12">
    <location>
        <begin position="1"/>
        <end position="18"/>
    </location>
</feature>
<dbReference type="PROSITE" id="PS51761">
    <property type="entry name" value="GH11_3"/>
    <property type="match status" value="1"/>
</dbReference>
<dbReference type="PANTHER" id="PTHR46828">
    <property type="entry name" value="ENDO-1,4-BETA-XYLANASE A-RELATED"/>
    <property type="match status" value="1"/>
</dbReference>
<dbReference type="Gene3D" id="2.60.120.180">
    <property type="match status" value="1"/>
</dbReference>
<evidence type="ECO:0000256" key="9">
    <source>
        <dbReference type="ARBA" id="ARBA00023326"/>
    </source>
</evidence>
<keyword evidence="5 10" id="KW-0858">Xylan degradation</keyword>
<dbReference type="Proteomes" id="UP000799778">
    <property type="component" value="Unassembled WGS sequence"/>
</dbReference>
<dbReference type="AlphaFoldDB" id="A0A6A5Y9Z8"/>
<feature type="active site" description="Nucleophile" evidence="10">
    <location>
        <position position="103"/>
    </location>
</feature>
<dbReference type="SUPFAM" id="SSF49899">
    <property type="entry name" value="Concanavalin A-like lectins/glucanases"/>
    <property type="match status" value="1"/>
</dbReference>
<keyword evidence="7 10" id="KW-0119">Carbohydrate metabolism</keyword>
<protein>
    <recommendedName>
        <fullName evidence="4 10">Endo-1,4-beta-xylanase</fullName>
        <ecNumber evidence="4 10">3.2.1.8</ecNumber>
    </recommendedName>
</protein>
<dbReference type="PANTHER" id="PTHR46828:SF2">
    <property type="entry name" value="ENDO-1,4-BETA-XYLANASE A-RELATED"/>
    <property type="match status" value="1"/>
</dbReference>
<evidence type="ECO:0000313" key="14">
    <source>
        <dbReference type="EMBL" id="KAF2021581.1"/>
    </source>
</evidence>
<dbReference type="GO" id="GO:0031176">
    <property type="term" value="F:endo-1,4-beta-xylanase activity"/>
    <property type="evidence" value="ECO:0007669"/>
    <property type="project" value="UniProtKB-UniRule"/>
</dbReference>
<evidence type="ECO:0000256" key="11">
    <source>
        <dbReference type="RuleBase" id="RU362015"/>
    </source>
</evidence>
<dbReference type="InterPro" id="IPR033123">
    <property type="entry name" value="GH11_dom"/>
</dbReference>
<dbReference type="UniPathway" id="UPA00114"/>
<accession>A0A6A5Y9Z8</accession>
<dbReference type="InterPro" id="IPR018208">
    <property type="entry name" value="GH11_AS_1"/>
</dbReference>
<proteinExistence type="inferred from homology"/>
<comment type="catalytic activity">
    <reaction evidence="1 10 11">
        <text>Endohydrolysis of (1-&gt;4)-beta-D-xylosidic linkages in xylans.</text>
        <dbReference type="EC" id="3.2.1.8"/>
    </reaction>
</comment>
<dbReference type="Pfam" id="PF00457">
    <property type="entry name" value="Glyco_hydro_11"/>
    <property type="match status" value="1"/>
</dbReference>
<keyword evidence="6 10" id="KW-0378">Hydrolase</keyword>
<sequence length="212" mass="23345">MFSLLVWVLVCVFQVVASAPTNDLVKRQGGFYYSFWSEGGGNFRCTNGAGGQYSCTWSGNGGFVAGKGWRGGGNRVVKYSGTYEPKGPGYLAVYGWTRNPLIEYYVVESHGDLAANEPWTSKGNFTSEEGTYEIYQSQRVNKPSIEGTRTFYQFWSVRTEKRVGGTVTMKTHFDQWAKAGMKLGNHDYMILATEGFTNGKNTGSGTSSITVS</sequence>
<evidence type="ECO:0000256" key="7">
    <source>
        <dbReference type="ARBA" id="ARBA00023277"/>
    </source>
</evidence>
<comment type="similarity">
    <text evidence="3 10 11">Belongs to the glycosyl hydrolase 11 (cellulase G) family.</text>
</comment>
<dbReference type="InterPro" id="IPR013319">
    <property type="entry name" value="GH11/12"/>
</dbReference>
<reference evidence="14" key="1">
    <citation type="journal article" date="2020" name="Stud. Mycol.">
        <title>101 Dothideomycetes genomes: a test case for predicting lifestyles and emergence of pathogens.</title>
        <authorList>
            <person name="Haridas S."/>
            <person name="Albert R."/>
            <person name="Binder M."/>
            <person name="Bloem J."/>
            <person name="Labutti K."/>
            <person name="Salamov A."/>
            <person name="Andreopoulos B."/>
            <person name="Baker S."/>
            <person name="Barry K."/>
            <person name="Bills G."/>
            <person name="Bluhm B."/>
            <person name="Cannon C."/>
            <person name="Castanera R."/>
            <person name="Culley D."/>
            <person name="Daum C."/>
            <person name="Ezra D."/>
            <person name="Gonzalez J."/>
            <person name="Henrissat B."/>
            <person name="Kuo A."/>
            <person name="Liang C."/>
            <person name="Lipzen A."/>
            <person name="Lutzoni F."/>
            <person name="Magnuson J."/>
            <person name="Mondo S."/>
            <person name="Nolan M."/>
            <person name="Ohm R."/>
            <person name="Pangilinan J."/>
            <person name="Park H.-J."/>
            <person name="Ramirez L."/>
            <person name="Alfaro M."/>
            <person name="Sun H."/>
            <person name="Tritt A."/>
            <person name="Yoshinaga Y."/>
            <person name="Zwiers L.-H."/>
            <person name="Turgeon B."/>
            <person name="Goodwin S."/>
            <person name="Spatafora J."/>
            <person name="Crous P."/>
            <person name="Grigoriev I."/>
        </authorList>
    </citation>
    <scope>NUCLEOTIDE SEQUENCE</scope>
    <source>
        <strain evidence="14">CBS 175.79</strain>
    </source>
</reference>
<evidence type="ECO:0000256" key="2">
    <source>
        <dbReference type="ARBA" id="ARBA00004851"/>
    </source>
</evidence>
<dbReference type="PROSITE" id="PS00776">
    <property type="entry name" value="GH11_1"/>
    <property type="match status" value="1"/>
</dbReference>
<organism evidence="14 15">
    <name type="scientific">Aaosphaeria arxii CBS 175.79</name>
    <dbReference type="NCBI Taxonomy" id="1450172"/>
    <lineage>
        <taxon>Eukaryota</taxon>
        <taxon>Fungi</taxon>
        <taxon>Dikarya</taxon>
        <taxon>Ascomycota</taxon>
        <taxon>Pezizomycotina</taxon>
        <taxon>Dothideomycetes</taxon>
        <taxon>Pleosporomycetidae</taxon>
        <taxon>Pleosporales</taxon>
        <taxon>Pleosporales incertae sedis</taxon>
        <taxon>Aaosphaeria</taxon>
    </lineage>
</organism>
<name>A0A6A5Y9Z8_9PLEO</name>
<dbReference type="InterPro" id="IPR001137">
    <property type="entry name" value="Glyco_hydro_11"/>
</dbReference>
<comment type="pathway">
    <text evidence="2 10 11">Glycan degradation; xylan degradation.</text>
</comment>
<evidence type="ECO:0000256" key="6">
    <source>
        <dbReference type="ARBA" id="ARBA00022801"/>
    </source>
</evidence>
<evidence type="ECO:0000256" key="1">
    <source>
        <dbReference type="ARBA" id="ARBA00000681"/>
    </source>
</evidence>
<evidence type="ECO:0000256" key="3">
    <source>
        <dbReference type="ARBA" id="ARBA00007792"/>
    </source>
</evidence>
<evidence type="ECO:0000256" key="5">
    <source>
        <dbReference type="ARBA" id="ARBA00022651"/>
    </source>
</evidence>
<evidence type="ECO:0000256" key="12">
    <source>
        <dbReference type="SAM" id="SignalP"/>
    </source>
</evidence>
<evidence type="ECO:0000259" key="13">
    <source>
        <dbReference type="PROSITE" id="PS51761"/>
    </source>
</evidence>
<keyword evidence="12" id="KW-0732">Signal</keyword>
<keyword evidence="15" id="KW-1185">Reference proteome</keyword>
<dbReference type="OrthoDB" id="2115822at2759"/>
<dbReference type="GeneID" id="54280596"/>
<dbReference type="GO" id="GO:0045493">
    <property type="term" value="P:xylan catabolic process"/>
    <property type="evidence" value="ECO:0007669"/>
    <property type="project" value="UniProtKB-UniRule"/>
</dbReference>
<evidence type="ECO:0000313" key="15">
    <source>
        <dbReference type="Proteomes" id="UP000799778"/>
    </source>
</evidence>